<proteinExistence type="inferred from homology"/>
<keyword evidence="4 9" id="KW-0732">Signal</keyword>
<evidence type="ECO:0000313" key="10">
    <source>
        <dbReference type="EMBL" id="MCW0400242.1"/>
    </source>
</evidence>
<dbReference type="InterPro" id="IPR029058">
    <property type="entry name" value="AB_hydrolase_fold"/>
</dbReference>
<dbReference type="InterPro" id="IPR011118">
    <property type="entry name" value="Tannase/feruloyl_esterase"/>
</dbReference>
<organism evidence="10 11">
    <name type="scientific">Xanthomonas sacchari</name>
    <dbReference type="NCBI Taxonomy" id="56458"/>
    <lineage>
        <taxon>Bacteria</taxon>
        <taxon>Pseudomonadati</taxon>
        <taxon>Pseudomonadota</taxon>
        <taxon>Gammaproteobacteria</taxon>
        <taxon>Lysobacterales</taxon>
        <taxon>Lysobacteraceae</taxon>
        <taxon>Xanthomonas</taxon>
    </lineage>
</organism>
<keyword evidence="6" id="KW-0106">Calcium</keyword>
<dbReference type="SUPFAM" id="SSF53474">
    <property type="entry name" value="alpha/beta-Hydrolases"/>
    <property type="match status" value="1"/>
</dbReference>
<keyword evidence="5 10" id="KW-0378">Hydrolase</keyword>
<dbReference type="RefSeq" id="WP_267082318.1">
    <property type="nucleotide sequence ID" value="NZ_CP099530.1"/>
</dbReference>
<evidence type="ECO:0000256" key="8">
    <source>
        <dbReference type="SAM" id="MobiDB-lite"/>
    </source>
</evidence>
<evidence type="ECO:0000256" key="3">
    <source>
        <dbReference type="ARBA" id="ARBA00022723"/>
    </source>
</evidence>
<accession>A0ABT3DXJ5</accession>
<comment type="caution">
    <text evidence="10">The sequence shown here is derived from an EMBL/GenBank/DDBJ whole genome shotgun (WGS) entry which is preliminary data.</text>
</comment>
<comment type="similarity">
    <text evidence="1">Belongs to the tannase family.</text>
</comment>
<sequence>MRSTLLALALPLAALAASSTAHAQTTARAPASPAPLQQSCDALASRLAYPGTRFTAVRSVAAGALQVAGQPIGAHCQVTGLMHERVGSDGQSYAIGFEMRLPLAWNGRFFYQANGGLDGNVVPALGDIGGGGQRDNPLRMGFAVISSDAGHSNAQNPLFGRDPQARLDYGYQAVQALTPMAKRVVQIAYGKAPDYSYFGGCSNGGRHGMVAAARDAQDYDGILVGDPGFHLPKAAIADLAAAQQLAALAGGSDTRSGLSAAERSLVAERIVATCDALDGVRDGMVQDVLACQRRFDLNRDVATCGSAGRTGQCLTPAQKRALGAIHAGVRNSAGTPLYAPFPYDPGIASGDWAGWRQDASLTLVPGSVAFGFVTPPEDPAVLQDLKRYALQFDMDRDAPKIFATAGAFGESAWSYMTPPNETRLTTLKKRGGKLLIYHGTGDGIFSFADTAAWYDRLRTADADAASYARLFAVPAMAHCAGGPATDQFDALTPLVAWVEQGQAPAAIVASARGSGSGSAAPNNEVPASWSSQRSRPLCPYPQVARYVGGDVEAASSFVCR</sequence>
<feature type="chain" id="PRO_5046703563" evidence="9">
    <location>
        <begin position="24"/>
        <end position="560"/>
    </location>
</feature>
<evidence type="ECO:0000313" key="11">
    <source>
        <dbReference type="Proteomes" id="UP001320843"/>
    </source>
</evidence>
<dbReference type="EC" id="3.1.1.102" evidence="10"/>
<evidence type="ECO:0000256" key="7">
    <source>
        <dbReference type="ARBA" id="ARBA00023157"/>
    </source>
</evidence>
<dbReference type="PANTHER" id="PTHR33938">
    <property type="entry name" value="FERULOYL ESTERASE B-RELATED"/>
    <property type="match status" value="1"/>
</dbReference>
<dbReference type="EMBL" id="JANFWR010000019">
    <property type="protein sequence ID" value="MCW0400242.1"/>
    <property type="molecule type" value="Genomic_DNA"/>
</dbReference>
<evidence type="ECO:0000256" key="2">
    <source>
        <dbReference type="ARBA" id="ARBA00022487"/>
    </source>
</evidence>
<keyword evidence="7" id="KW-1015">Disulfide bond</keyword>
<keyword evidence="3" id="KW-0479">Metal-binding</keyword>
<reference evidence="10 11" key="1">
    <citation type="submission" date="2022-06" db="EMBL/GenBank/DDBJ databases">
        <title>Dynamics of rice microbiomes reveals core vertical transmitted seed endophytes.</title>
        <authorList>
            <person name="Liao K."/>
            <person name="Zhang X."/>
        </authorList>
    </citation>
    <scope>NUCLEOTIDE SEQUENCE [LARGE SCALE GENOMIC DNA]</scope>
    <source>
        <strain evidence="10 11">YT10-10-1</strain>
    </source>
</reference>
<gene>
    <name evidence="10" type="ORF">NB700_002798</name>
</gene>
<dbReference type="Proteomes" id="UP001320843">
    <property type="component" value="Unassembled WGS sequence"/>
</dbReference>
<evidence type="ECO:0000256" key="4">
    <source>
        <dbReference type="ARBA" id="ARBA00022729"/>
    </source>
</evidence>
<feature type="region of interest" description="Disordered" evidence="8">
    <location>
        <begin position="512"/>
        <end position="534"/>
    </location>
</feature>
<dbReference type="Pfam" id="PF07519">
    <property type="entry name" value="Tannase"/>
    <property type="match status" value="1"/>
</dbReference>
<evidence type="ECO:0000256" key="6">
    <source>
        <dbReference type="ARBA" id="ARBA00022837"/>
    </source>
</evidence>
<keyword evidence="11" id="KW-1185">Reference proteome</keyword>
<evidence type="ECO:0000256" key="5">
    <source>
        <dbReference type="ARBA" id="ARBA00022801"/>
    </source>
</evidence>
<evidence type="ECO:0000256" key="9">
    <source>
        <dbReference type="SAM" id="SignalP"/>
    </source>
</evidence>
<name>A0ABT3DXJ5_9XANT</name>
<dbReference type="GO" id="GO:0016787">
    <property type="term" value="F:hydrolase activity"/>
    <property type="evidence" value="ECO:0007669"/>
    <property type="project" value="UniProtKB-KW"/>
</dbReference>
<dbReference type="PANTHER" id="PTHR33938:SF15">
    <property type="entry name" value="FERULOYL ESTERASE B-RELATED"/>
    <property type="match status" value="1"/>
</dbReference>
<keyword evidence="2" id="KW-0719">Serine esterase</keyword>
<evidence type="ECO:0000256" key="1">
    <source>
        <dbReference type="ARBA" id="ARBA00006249"/>
    </source>
</evidence>
<feature type="signal peptide" evidence="9">
    <location>
        <begin position="1"/>
        <end position="23"/>
    </location>
</feature>
<protein>
    <submittedName>
        <fullName evidence="10">Mono(2-hydroxyethyl) terephthalate hydrolase</fullName>
        <ecNumber evidence="10">3.1.1.102</ecNumber>
    </submittedName>
</protein>